<gene>
    <name evidence="5" type="ORF">QJ043_06290</name>
</gene>
<evidence type="ECO:0000256" key="1">
    <source>
        <dbReference type="ARBA" id="ARBA00011355"/>
    </source>
</evidence>
<dbReference type="Gene3D" id="3.40.50.620">
    <property type="entry name" value="HUPs"/>
    <property type="match status" value="1"/>
</dbReference>
<dbReference type="SMART" id="SM00893">
    <property type="entry name" value="ETF"/>
    <property type="match status" value="1"/>
</dbReference>
<dbReference type="Proteomes" id="UP001431693">
    <property type="component" value="Unassembled WGS sequence"/>
</dbReference>
<dbReference type="SUPFAM" id="SSF52402">
    <property type="entry name" value="Adenine nucleotide alpha hydrolases-like"/>
    <property type="match status" value="1"/>
</dbReference>
<dbReference type="CDD" id="cd01714">
    <property type="entry name" value="ETF_beta"/>
    <property type="match status" value="1"/>
</dbReference>
<dbReference type="RefSeq" id="WP_283712808.1">
    <property type="nucleotide sequence ID" value="NZ_JASJEW010000002.1"/>
</dbReference>
<comment type="function">
    <text evidence="2">The electron transfer flavoprotein serves as a specific electron acceptor for other dehydrogenases. It transfers the electrons to the main respiratory chain via ETF-ubiquinone oxidoreductase (ETF dehydrogenase).</text>
</comment>
<dbReference type="PIRSF" id="PIRSF000090">
    <property type="entry name" value="Beta-ETF"/>
    <property type="match status" value="1"/>
</dbReference>
<dbReference type="InterPro" id="IPR014729">
    <property type="entry name" value="Rossmann-like_a/b/a_fold"/>
</dbReference>
<dbReference type="PANTHER" id="PTHR21294">
    <property type="entry name" value="ELECTRON TRANSFER FLAVOPROTEIN BETA-SUBUNIT"/>
    <property type="match status" value="1"/>
</dbReference>
<sequence>MRLVVCLKAVPASTEVAMDPVTHTIVRDGGDAVWNPYDTAALEVALRLKDEARAAGQEGWVGVVSMGIPATASLLEDALSRGADEALLLSDRAFAGSDTIATCYALTLGIGRLCAEPDLILCGKMAVDGDTAQIGPMLAAALRLPVVTGATTVERHGAAVDVEQVFDGARRRLCMHGPGVVTVDKDAATLRMPSIEGVLAARRTSVPVATAADLGADLDRCGLAGSPTQVVSCFVPERASDAVAIEGTPAEQAATLAYLMGEVLA</sequence>
<dbReference type="EMBL" id="JASJEX010000003">
    <property type="protein sequence ID" value="MDJ1129686.1"/>
    <property type="molecule type" value="Genomic_DNA"/>
</dbReference>
<dbReference type="Pfam" id="PF01012">
    <property type="entry name" value="ETF"/>
    <property type="match status" value="1"/>
</dbReference>
<proteinExistence type="predicted"/>
<dbReference type="PANTHER" id="PTHR21294:SF17">
    <property type="entry name" value="PROTEIN FIXA"/>
    <property type="match status" value="1"/>
</dbReference>
<name>A0ABT6ZM05_9ACTN</name>
<evidence type="ECO:0000259" key="4">
    <source>
        <dbReference type="SMART" id="SM00893"/>
    </source>
</evidence>
<evidence type="ECO:0000313" key="6">
    <source>
        <dbReference type="Proteomes" id="UP001431693"/>
    </source>
</evidence>
<keyword evidence="6" id="KW-1185">Reference proteome</keyword>
<comment type="subunit">
    <text evidence="1">Heterodimer of an alpha and a beta subunit.</text>
</comment>
<comment type="caution">
    <text evidence="5">The sequence shown here is derived from an EMBL/GenBank/DDBJ whole genome shotgun (WGS) entry which is preliminary data.</text>
</comment>
<evidence type="ECO:0000256" key="2">
    <source>
        <dbReference type="ARBA" id="ARBA00025649"/>
    </source>
</evidence>
<evidence type="ECO:0000256" key="3">
    <source>
        <dbReference type="ARBA" id="ARBA00042002"/>
    </source>
</evidence>
<accession>A0ABT6ZM05</accession>
<dbReference type="InterPro" id="IPR014730">
    <property type="entry name" value="ETF_a/b_N"/>
</dbReference>
<reference evidence="5" key="1">
    <citation type="submission" date="2023-05" db="EMBL/GenBank/DDBJ databases">
        <title>[olsenella] sp. nov., isolated from a pig farm feces dump.</title>
        <authorList>
            <person name="Chang Y.-H."/>
        </authorList>
    </citation>
    <scope>NUCLEOTIDE SEQUENCE</scope>
    <source>
        <strain evidence="5">YH-ols2217</strain>
    </source>
</reference>
<protein>
    <recommendedName>
        <fullName evidence="3">Electron transfer flavoprotein small subunit</fullName>
    </recommendedName>
</protein>
<organism evidence="5 6">
    <name type="scientific">Kribbibacterium absianum</name>
    <dbReference type="NCBI Taxonomy" id="3044210"/>
    <lineage>
        <taxon>Bacteria</taxon>
        <taxon>Bacillati</taxon>
        <taxon>Actinomycetota</taxon>
        <taxon>Coriobacteriia</taxon>
        <taxon>Coriobacteriales</taxon>
        <taxon>Kribbibacteriaceae</taxon>
        <taxon>Kribbibacterium</taxon>
    </lineage>
</organism>
<evidence type="ECO:0000313" key="5">
    <source>
        <dbReference type="EMBL" id="MDJ1129686.1"/>
    </source>
</evidence>
<feature type="domain" description="Electron transfer flavoprotein alpha/beta-subunit N-terminal" evidence="4">
    <location>
        <begin position="22"/>
        <end position="218"/>
    </location>
</feature>
<dbReference type="InterPro" id="IPR012255">
    <property type="entry name" value="ETF_b"/>
</dbReference>
<dbReference type="InterPro" id="IPR033948">
    <property type="entry name" value="ETF_beta_N"/>
</dbReference>